<comment type="caution">
    <text evidence="3">The sequence shown here is derived from an EMBL/GenBank/DDBJ whole genome shotgun (WGS) entry which is preliminary data.</text>
</comment>
<evidence type="ECO:0000313" key="4">
    <source>
        <dbReference type="Proteomes" id="UP000612055"/>
    </source>
</evidence>
<evidence type="ECO:0000313" key="3">
    <source>
        <dbReference type="EMBL" id="KAG2488272.1"/>
    </source>
</evidence>
<dbReference type="PROSITE" id="PS50213">
    <property type="entry name" value="FAS1"/>
    <property type="match status" value="1"/>
</dbReference>
<organism evidence="3 4">
    <name type="scientific">Edaphochlamys debaryana</name>
    <dbReference type="NCBI Taxonomy" id="47281"/>
    <lineage>
        <taxon>Eukaryota</taxon>
        <taxon>Viridiplantae</taxon>
        <taxon>Chlorophyta</taxon>
        <taxon>core chlorophytes</taxon>
        <taxon>Chlorophyceae</taxon>
        <taxon>CS clade</taxon>
        <taxon>Chlamydomonadales</taxon>
        <taxon>Chlamydomonadales incertae sedis</taxon>
        <taxon>Edaphochlamys</taxon>
    </lineage>
</organism>
<protein>
    <recommendedName>
        <fullName evidence="2">FAS1 domain-containing protein</fullName>
    </recommendedName>
</protein>
<dbReference type="Pfam" id="PF02469">
    <property type="entry name" value="Fasciclin"/>
    <property type="match status" value="1"/>
</dbReference>
<evidence type="ECO:0000256" key="1">
    <source>
        <dbReference type="SAM" id="MobiDB-lite"/>
    </source>
</evidence>
<keyword evidence="4" id="KW-1185">Reference proteome</keyword>
<sequence length="198" mass="20667">MPDGPPPPPSTSPTHPPSYPPAVDDRPSPSPPPSYPVIPSAPSPYLPTPQPPAAPTILALLAARPDTTLLQALLSALPELEAVGSDPHIVLTFFAPSDVAFQRVASDLGVDLTSAWDSELLMELLAYHFVPDALLTTEALPEGTSQYNTSLVGYSITIEMVSSLVRVVAAASAADVVVSDLRAGQVRPAERQLGCCAV</sequence>
<dbReference type="SUPFAM" id="SSF82153">
    <property type="entry name" value="FAS1 domain"/>
    <property type="match status" value="1"/>
</dbReference>
<accession>A0A835XRH2</accession>
<feature type="domain" description="FAS1" evidence="2">
    <location>
        <begin position="54"/>
        <end position="193"/>
    </location>
</feature>
<feature type="region of interest" description="Disordered" evidence="1">
    <location>
        <begin position="1"/>
        <end position="49"/>
    </location>
</feature>
<feature type="compositionally biased region" description="Pro residues" evidence="1">
    <location>
        <begin position="1"/>
        <end position="20"/>
    </location>
</feature>
<dbReference type="Proteomes" id="UP000612055">
    <property type="component" value="Unassembled WGS sequence"/>
</dbReference>
<dbReference type="OrthoDB" id="540756at2759"/>
<dbReference type="EMBL" id="JAEHOE010000085">
    <property type="protein sequence ID" value="KAG2488272.1"/>
    <property type="molecule type" value="Genomic_DNA"/>
</dbReference>
<gene>
    <name evidence="3" type="ORF">HYH03_013123</name>
</gene>
<dbReference type="InterPro" id="IPR000782">
    <property type="entry name" value="FAS1_domain"/>
</dbReference>
<name>A0A835XRH2_9CHLO</name>
<feature type="compositionally biased region" description="Pro residues" evidence="1">
    <location>
        <begin position="28"/>
        <end position="49"/>
    </location>
</feature>
<reference evidence="3" key="1">
    <citation type="journal article" date="2020" name="bioRxiv">
        <title>Comparative genomics of Chlamydomonas.</title>
        <authorList>
            <person name="Craig R.J."/>
            <person name="Hasan A.R."/>
            <person name="Ness R.W."/>
            <person name="Keightley P.D."/>
        </authorList>
    </citation>
    <scope>NUCLEOTIDE SEQUENCE</scope>
    <source>
        <strain evidence="3">CCAP 11/70</strain>
    </source>
</reference>
<dbReference type="AlphaFoldDB" id="A0A835XRH2"/>
<evidence type="ECO:0000259" key="2">
    <source>
        <dbReference type="PROSITE" id="PS50213"/>
    </source>
</evidence>
<dbReference type="InterPro" id="IPR036378">
    <property type="entry name" value="FAS1_dom_sf"/>
</dbReference>
<proteinExistence type="predicted"/>
<dbReference type="Gene3D" id="2.30.180.10">
    <property type="entry name" value="FAS1 domain"/>
    <property type="match status" value="1"/>
</dbReference>